<dbReference type="Proteomes" id="UP000008561">
    <property type="component" value="Chromosome"/>
</dbReference>
<reference evidence="1 2" key="1">
    <citation type="submission" date="2007-10" db="EMBL/GenBank/DDBJ databases">
        <title>Complete sequence of Desulfococcus oleovorans Hxd3.</title>
        <authorList>
            <consortium name="US DOE Joint Genome Institute"/>
            <person name="Copeland A."/>
            <person name="Lucas S."/>
            <person name="Lapidus A."/>
            <person name="Barry K."/>
            <person name="Glavina del Rio T."/>
            <person name="Dalin E."/>
            <person name="Tice H."/>
            <person name="Pitluck S."/>
            <person name="Kiss H."/>
            <person name="Brettin T."/>
            <person name="Bruce D."/>
            <person name="Detter J.C."/>
            <person name="Han C."/>
            <person name="Schmutz J."/>
            <person name="Larimer F."/>
            <person name="Land M."/>
            <person name="Hauser L."/>
            <person name="Kyrpides N."/>
            <person name="Kim E."/>
            <person name="Wawrik B."/>
            <person name="Richardson P."/>
        </authorList>
    </citation>
    <scope>NUCLEOTIDE SEQUENCE [LARGE SCALE GENOMIC DNA]</scope>
    <source>
        <strain evidence="2">DSM 6200 / JCM 39069 / Hxd3</strain>
    </source>
</reference>
<keyword evidence="2" id="KW-1185">Reference proteome</keyword>
<dbReference type="eggNOG" id="ENOG5033BTZ">
    <property type="taxonomic scope" value="Bacteria"/>
</dbReference>
<evidence type="ECO:0008006" key="3">
    <source>
        <dbReference type="Google" id="ProtNLM"/>
    </source>
</evidence>
<dbReference type="EMBL" id="CP000859">
    <property type="protein sequence ID" value="ABW67243.1"/>
    <property type="molecule type" value="Genomic_DNA"/>
</dbReference>
<name>A8ZZ90_DESOH</name>
<accession>A8ZZ90</accession>
<dbReference type="AlphaFoldDB" id="A8ZZ90"/>
<protein>
    <recommendedName>
        <fullName evidence="3">Glycosyltransferase family 2 protein</fullName>
    </recommendedName>
</protein>
<dbReference type="HOGENOM" id="CLU_989474_0_0_7"/>
<gene>
    <name evidence="1" type="ordered locus">Dole_1439</name>
</gene>
<evidence type="ECO:0000313" key="2">
    <source>
        <dbReference type="Proteomes" id="UP000008561"/>
    </source>
</evidence>
<evidence type="ECO:0000313" key="1">
    <source>
        <dbReference type="EMBL" id="ABW67243.1"/>
    </source>
</evidence>
<proteinExistence type="predicted"/>
<organism evidence="1 2">
    <name type="scientific">Desulfosudis oleivorans (strain DSM 6200 / JCM 39069 / Hxd3)</name>
    <name type="common">Desulfococcus oleovorans</name>
    <dbReference type="NCBI Taxonomy" id="96561"/>
    <lineage>
        <taxon>Bacteria</taxon>
        <taxon>Pseudomonadati</taxon>
        <taxon>Thermodesulfobacteriota</taxon>
        <taxon>Desulfobacteria</taxon>
        <taxon>Desulfobacterales</taxon>
        <taxon>Desulfosudaceae</taxon>
        <taxon>Desulfosudis</taxon>
    </lineage>
</organism>
<dbReference type="CAZy" id="GT74">
    <property type="family name" value="Glycosyltransferase Family 74"/>
</dbReference>
<dbReference type="KEGG" id="dol:Dole_1439"/>
<dbReference type="STRING" id="96561.Dole_1439"/>
<sequence length="281" mass="33102">MSFTAPAARPRLNIIIFSKNRACQVESLLRSIRDHLVYVPLTVTVLYRATDKRFKAGYEKTIRRHPSPGIQWIEETNFYRDLTSRVLALPPEQLIIFLVDDNIVFKKIDLQFIISQFTTEHLFISLRAGRHYTKDVPVPDFDRRDELLEWQWRIQRKASTTWNYPFSVDGNIYHVGRMQQVMRHIRFVAPNSFESAMHDYRKTRWVRKRNRAIAPVEPVIVNNPLNRVQTEGETWHKQLDPAAINEKYLAGLVLDNAKLYNCDPTDTHCDLGLHWSEKRES</sequence>